<reference evidence="2" key="1">
    <citation type="journal article" date="2012" name="Nat. Biotechnol.">
        <title>Draft genome sequence of pigeonpea (Cajanus cajan), an orphan legume crop of resource-poor farmers.</title>
        <authorList>
            <person name="Varshney R.K."/>
            <person name="Chen W."/>
            <person name="Li Y."/>
            <person name="Bharti A.K."/>
            <person name="Saxena R.K."/>
            <person name="Schlueter J.A."/>
            <person name="Donoghue M.T."/>
            <person name="Azam S."/>
            <person name="Fan G."/>
            <person name="Whaley A.M."/>
            <person name="Farmer A.D."/>
            <person name="Sheridan J."/>
            <person name="Iwata A."/>
            <person name="Tuteja R."/>
            <person name="Penmetsa R.V."/>
            <person name="Wu W."/>
            <person name="Upadhyaya H.D."/>
            <person name="Yang S.P."/>
            <person name="Shah T."/>
            <person name="Saxena K.B."/>
            <person name="Michael T."/>
            <person name="McCombie W.R."/>
            <person name="Yang B."/>
            <person name="Zhang G."/>
            <person name="Yang H."/>
            <person name="Wang J."/>
            <person name="Spillane C."/>
            <person name="Cook D.R."/>
            <person name="May G.D."/>
            <person name="Xu X."/>
            <person name="Jackson S.A."/>
        </authorList>
    </citation>
    <scope>NUCLEOTIDE SEQUENCE [LARGE SCALE GENOMIC DNA]</scope>
</reference>
<proteinExistence type="predicted"/>
<feature type="domain" description="Retrovirus-related Pol polyprotein from transposon TNT 1-94-like beta-barrel" evidence="1">
    <location>
        <begin position="15"/>
        <end position="93"/>
    </location>
</feature>
<dbReference type="OMA" id="SAYKIFD"/>
<dbReference type="Proteomes" id="UP000075243">
    <property type="component" value="Unassembled WGS sequence"/>
</dbReference>
<sequence>MIQNMQVLNLMRSNIIDSGCTNYMTYDRELFKELNKTNISKVQMGNEAHLATKGKGIIAIKIHLDFKLIFDVLYVLYINQHLLSVAQLLEKGYKVLFEDKNCLIKHINNKEVLNVYINDKSFALNLVKDESIIDENTSKKHKDACL</sequence>
<dbReference type="Pfam" id="PF22936">
    <property type="entry name" value="Pol_BBD"/>
    <property type="match status" value="1"/>
</dbReference>
<dbReference type="InterPro" id="IPR054722">
    <property type="entry name" value="PolX-like_BBD"/>
</dbReference>
<dbReference type="EMBL" id="KQ483493">
    <property type="protein sequence ID" value="KYP48729.1"/>
    <property type="molecule type" value="Genomic_DNA"/>
</dbReference>
<name>A0A151S1R9_CAJCA</name>
<accession>A0A151S1R9</accession>
<protein>
    <recommendedName>
        <fullName evidence="1">Retrovirus-related Pol polyprotein from transposon TNT 1-94-like beta-barrel domain-containing protein</fullName>
    </recommendedName>
</protein>
<dbReference type="AlphaFoldDB" id="A0A151S1R9"/>
<keyword evidence="3" id="KW-1185">Reference proteome</keyword>
<evidence type="ECO:0000313" key="3">
    <source>
        <dbReference type="Proteomes" id="UP000075243"/>
    </source>
</evidence>
<organism evidence="2 3">
    <name type="scientific">Cajanus cajan</name>
    <name type="common">Pigeon pea</name>
    <name type="synonym">Cajanus indicus</name>
    <dbReference type="NCBI Taxonomy" id="3821"/>
    <lineage>
        <taxon>Eukaryota</taxon>
        <taxon>Viridiplantae</taxon>
        <taxon>Streptophyta</taxon>
        <taxon>Embryophyta</taxon>
        <taxon>Tracheophyta</taxon>
        <taxon>Spermatophyta</taxon>
        <taxon>Magnoliopsida</taxon>
        <taxon>eudicotyledons</taxon>
        <taxon>Gunneridae</taxon>
        <taxon>Pentapetalae</taxon>
        <taxon>rosids</taxon>
        <taxon>fabids</taxon>
        <taxon>Fabales</taxon>
        <taxon>Fabaceae</taxon>
        <taxon>Papilionoideae</taxon>
        <taxon>50 kb inversion clade</taxon>
        <taxon>NPAAA clade</taxon>
        <taxon>indigoferoid/millettioid clade</taxon>
        <taxon>Phaseoleae</taxon>
        <taxon>Cajanus</taxon>
    </lineage>
</organism>
<dbReference type="Gramene" id="C.cajan_27946.t">
    <property type="protein sequence ID" value="C.cajan_27946.t"/>
    <property type="gene ID" value="C.cajan_27946"/>
</dbReference>
<evidence type="ECO:0000313" key="2">
    <source>
        <dbReference type="EMBL" id="KYP48729.1"/>
    </source>
</evidence>
<evidence type="ECO:0000259" key="1">
    <source>
        <dbReference type="Pfam" id="PF22936"/>
    </source>
</evidence>
<gene>
    <name evidence="2" type="ORF">KK1_029619</name>
</gene>